<feature type="transmembrane region" description="Helical" evidence="6">
    <location>
        <begin position="72"/>
        <end position="94"/>
    </location>
</feature>
<feature type="transmembrane region" description="Helical" evidence="6">
    <location>
        <begin position="329"/>
        <end position="349"/>
    </location>
</feature>
<dbReference type="InterPro" id="IPR050833">
    <property type="entry name" value="Poly_Biosynth_Transport"/>
</dbReference>
<reference evidence="7 8" key="2">
    <citation type="submission" date="2018-12" db="EMBL/GenBank/DDBJ databases">
        <title>Nakamurella antarcticus sp. nov., isolated from Antarctica South Shetland Islands soil.</title>
        <authorList>
            <person name="Peng F."/>
        </authorList>
    </citation>
    <scope>NUCLEOTIDE SEQUENCE [LARGE SCALE GENOMIC DNA]</scope>
    <source>
        <strain evidence="7 8">S14-144</strain>
    </source>
</reference>
<dbReference type="KEGG" id="nak:EH165_10625"/>
<feature type="transmembrane region" description="Helical" evidence="6">
    <location>
        <begin position="387"/>
        <end position="407"/>
    </location>
</feature>
<dbReference type="Proteomes" id="UP000268084">
    <property type="component" value="Chromosome"/>
</dbReference>
<comment type="subcellular location">
    <subcellularLocation>
        <location evidence="1">Cell membrane</location>
        <topology evidence="1">Multi-pass membrane protein</topology>
    </subcellularLocation>
</comment>
<feature type="transmembrane region" description="Helical" evidence="6">
    <location>
        <begin position="294"/>
        <end position="317"/>
    </location>
</feature>
<name>A0A3G8ZP13_9ACTN</name>
<evidence type="ECO:0000313" key="7">
    <source>
        <dbReference type="EMBL" id="AZI58515.1"/>
    </source>
</evidence>
<evidence type="ECO:0000256" key="2">
    <source>
        <dbReference type="ARBA" id="ARBA00022475"/>
    </source>
</evidence>
<sequence>MTGGTLLIGLSGYAFLALIGHNRFDEDSHSALTVTYLIVSILGPGIFVAIEQETSRTVSASRSQGRRYGGDIRRLSAVGAVLCLITLSSLAIAAPTMMESLLNSNVGFILALALSIIGSAVVYLIRGLSGGEQRFARYALTLCVDGGVRLLSCVALVVVGSTTAVAYAFALCSGPLVAALATLRVPRPQNESQQASDTCALQSKQSSWKTLIRGVGWLLVASLISMVMANYAGVFVTSQLLGHKAIATGFSTALVLTRVPLLLMGPLQALLLPRMSAAVSRGDLLAFRSIVTRGLAVVAALGLLSLLGVAVLGRWAIRLVFGAETDTTTSSALILLTLSAVLLMAVSLLQPALIALKQHSFLVVGWFLGAVVFAGALGLPFEPITSAIGAQIAGPATTLLVHTFAILRRSNSV</sequence>
<keyword evidence="2" id="KW-1003">Cell membrane</keyword>
<keyword evidence="4 6" id="KW-1133">Transmembrane helix</keyword>
<keyword evidence="3 6" id="KW-0812">Transmembrane</keyword>
<evidence type="ECO:0000313" key="8">
    <source>
        <dbReference type="Proteomes" id="UP000268084"/>
    </source>
</evidence>
<feature type="transmembrane region" description="Helical" evidence="6">
    <location>
        <begin position="32"/>
        <end position="51"/>
    </location>
</feature>
<dbReference type="AlphaFoldDB" id="A0A3G8ZP13"/>
<dbReference type="EMBL" id="CP034170">
    <property type="protein sequence ID" value="AZI58515.1"/>
    <property type="molecule type" value="Genomic_DNA"/>
</dbReference>
<evidence type="ECO:0000256" key="3">
    <source>
        <dbReference type="ARBA" id="ARBA00022692"/>
    </source>
</evidence>
<gene>
    <name evidence="7" type="ORF">EH165_10625</name>
</gene>
<evidence type="ECO:0000256" key="6">
    <source>
        <dbReference type="SAM" id="Phobius"/>
    </source>
</evidence>
<keyword evidence="5 6" id="KW-0472">Membrane</keyword>
<evidence type="ECO:0000256" key="4">
    <source>
        <dbReference type="ARBA" id="ARBA00022989"/>
    </source>
</evidence>
<dbReference type="PANTHER" id="PTHR30250">
    <property type="entry name" value="PST FAMILY PREDICTED COLANIC ACID TRANSPORTER"/>
    <property type="match status" value="1"/>
</dbReference>
<keyword evidence="8" id="KW-1185">Reference proteome</keyword>
<evidence type="ECO:0000256" key="5">
    <source>
        <dbReference type="ARBA" id="ARBA00023136"/>
    </source>
</evidence>
<evidence type="ECO:0000256" key="1">
    <source>
        <dbReference type="ARBA" id="ARBA00004651"/>
    </source>
</evidence>
<evidence type="ECO:0008006" key="9">
    <source>
        <dbReference type="Google" id="ProtNLM"/>
    </source>
</evidence>
<organism evidence="7 8">
    <name type="scientific">Nakamurella antarctica</name>
    <dbReference type="NCBI Taxonomy" id="1902245"/>
    <lineage>
        <taxon>Bacteria</taxon>
        <taxon>Bacillati</taxon>
        <taxon>Actinomycetota</taxon>
        <taxon>Actinomycetes</taxon>
        <taxon>Nakamurellales</taxon>
        <taxon>Nakamurellaceae</taxon>
        <taxon>Nakamurella</taxon>
    </lineage>
</organism>
<feature type="transmembrane region" description="Helical" evidence="6">
    <location>
        <begin position="361"/>
        <end position="381"/>
    </location>
</feature>
<dbReference type="PANTHER" id="PTHR30250:SF11">
    <property type="entry name" value="O-ANTIGEN TRANSPORTER-RELATED"/>
    <property type="match status" value="1"/>
</dbReference>
<proteinExistence type="predicted"/>
<feature type="transmembrane region" description="Helical" evidence="6">
    <location>
        <begin position="106"/>
        <end position="126"/>
    </location>
</feature>
<feature type="transmembrane region" description="Helical" evidence="6">
    <location>
        <begin position="211"/>
        <end position="233"/>
    </location>
</feature>
<reference evidence="7 8" key="1">
    <citation type="submission" date="2018-11" db="EMBL/GenBank/DDBJ databases">
        <authorList>
            <person name="Da X."/>
        </authorList>
    </citation>
    <scope>NUCLEOTIDE SEQUENCE [LARGE SCALE GENOMIC DNA]</scope>
    <source>
        <strain evidence="7 8">S14-144</strain>
    </source>
</reference>
<protein>
    <recommendedName>
        <fullName evidence="9">Membrane protein involved in the export of O-antigen and teichoic acid</fullName>
    </recommendedName>
</protein>
<accession>A0A3G8ZP13</accession>
<dbReference type="GO" id="GO:0005886">
    <property type="term" value="C:plasma membrane"/>
    <property type="evidence" value="ECO:0007669"/>
    <property type="project" value="UniProtKB-SubCell"/>
</dbReference>
<dbReference type="OrthoDB" id="5241534at2"/>